<dbReference type="FunFam" id="3.20.20.450:FF:000001">
    <property type="entry name" value="Cyclic di-GMP phosphodiesterase yahA"/>
    <property type="match status" value="1"/>
</dbReference>
<dbReference type="Pfam" id="PF00990">
    <property type="entry name" value="GGDEF"/>
    <property type="match status" value="1"/>
</dbReference>
<dbReference type="AlphaFoldDB" id="A0A2R5FBT3"/>
<evidence type="ECO:0000259" key="9">
    <source>
        <dbReference type="PROSITE" id="PS50883"/>
    </source>
</evidence>
<dbReference type="Pfam" id="PF00563">
    <property type="entry name" value="EAL"/>
    <property type="match status" value="1"/>
</dbReference>
<dbReference type="InterPro" id="IPR029016">
    <property type="entry name" value="GAF-like_dom_sf"/>
</dbReference>
<dbReference type="InterPro" id="IPR029787">
    <property type="entry name" value="Nucleotide_cyclase"/>
</dbReference>
<feature type="domain" description="EAL" evidence="9">
    <location>
        <begin position="780"/>
        <end position="1035"/>
    </location>
</feature>
<dbReference type="InterPro" id="IPR043128">
    <property type="entry name" value="Rev_trsase/Diguanyl_cyclase"/>
</dbReference>
<dbReference type="SUPFAM" id="SSF141868">
    <property type="entry name" value="EAL domain-like"/>
    <property type="match status" value="1"/>
</dbReference>
<dbReference type="PANTHER" id="PTHR44757:SF2">
    <property type="entry name" value="BIOFILM ARCHITECTURE MAINTENANCE PROTEIN MBAA"/>
    <property type="match status" value="1"/>
</dbReference>
<sequence length="1036" mass="117100">MTEYIPTAMESRTILIVDDMPTNIAVVEDSLSARGFNIVVAQDGEEAMRRARLVHPELILLDIMMPGIDGIQVCKKLKADEDTRDIPVIFMTALAEIERKVEGFEAGGVDYITKPLDFNEVLARITTHLKLHELQRQLEAQNRELRHYREWLEDQVAQRTVELSSSNALLQREIEERKHIESVLRESEQKFRTLAENSPDMIIRYDLDCRRAFVNPAYYLKTGTPYGAAQNKRPDDLWKPSNISPDEFKARLRHVMDTGMPAEILLEFTLADGRICYESLLVVAERDSRGEIIGTLGIGHDVTELIRHEHLEEIRLRIFEFMARGGELNQILSLIVTYVEQASPSFLASIMLLDAEGKHLLSTHSPSLPKDYSEAIDNLPIGEGIGSCGTAAWRKDTVIVEDVRTHPYWSRYKHLATAAGLLSSWSEPIFDSTGKLLGTFGIYQRKTGYPSPEDMELVRRASHLASIAIEREQSEKTLFQQQQELRSLIENTPDTITRYNAECRRIFVNPKTTEDLGVSREAALNSTPSELPGGEAFEQFEQQIRRVFDTGNPDDFELAWRTGNGKQTVSYIRLTPEFGVDGQIVSVLAVGRDITEIDEYRQNIHHLAFYDVLTDLPNRALLVDRIKQSIADAAWHAGQFGFMMLDLDRFKEINDTLGHNIGDELLKEVASRLLQCVRSYDTVARLGGDEFSLLLPAMRDSDDLTNIAQKILGCFEPPFNIAGKEIFISCSIGIALYPLDSSDIDTLFRYADSAMYHAKQQGRNNFQFYSEELTVRSAERMALEIALRKARKNEEFELYFQPQIDIASGRIIGTEALLRWNQKDQGMIMPDRFIPVAEETGLIVGIGEWVLESACRAATKWNQDRKQGNVKVAVNLSSRQFIQNDLVGDIVRILEATQCKAEWLKLEITESLLLDDDQDILEKLTALHGLGLEISIDDFGTGYSSLSYLHRFPVSQLKIDRSFVRDIPTNEDKAELVKAMISIAQALHLTLVAEGVETQEQSNYLLANGCGVAQGYLYGRPIPATAFEELLQRQGI</sequence>
<dbReference type="InterPro" id="IPR052155">
    <property type="entry name" value="Biofilm_reg_signaling"/>
</dbReference>
<dbReference type="InterPro" id="IPR013656">
    <property type="entry name" value="PAS_4"/>
</dbReference>
<dbReference type="InterPro" id="IPR001610">
    <property type="entry name" value="PAC"/>
</dbReference>
<dbReference type="PANTHER" id="PTHR44757">
    <property type="entry name" value="DIGUANYLATE CYCLASE DGCP"/>
    <property type="match status" value="1"/>
</dbReference>
<dbReference type="SUPFAM" id="SSF55785">
    <property type="entry name" value="PYP-like sensor domain (PAS domain)"/>
    <property type="match status" value="2"/>
</dbReference>
<dbReference type="Gene3D" id="3.40.50.2300">
    <property type="match status" value="1"/>
</dbReference>
<dbReference type="SUPFAM" id="SSF55073">
    <property type="entry name" value="Nucleotide cyclase"/>
    <property type="match status" value="1"/>
</dbReference>
<dbReference type="EMBL" id="BDOQ01000019">
    <property type="protein sequence ID" value="GBG15485.1"/>
    <property type="molecule type" value="Genomic_DNA"/>
</dbReference>
<dbReference type="PROSITE" id="PS50113">
    <property type="entry name" value="PAC"/>
    <property type="match status" value="2"/>
</dbReference>
<dbReference type="InterPro" id="IPR003018">
    <property type="entry name" value="GAF"/>
</dbReference>
<reference evidence="11 12" key="1">
    <citation type="journal article" date="2018" name="Environ. Microbiol.">
        <title>Isolation and genomic characterization of Novimethylophilus kurashikiensis gen. nov. sp. nov., a new lanthanide-dependent methylotrophic species of Methylophilaceae.</title>
        <authorList>
            <person name="Lv H."/>
            <person name="Sahin N."/>
            <person name="Tani A."/>
        </authorList>
    </citation>
    <scope>NUCLEOTIDE SEQUENCE [LARGE SCALE GENOMIC DNA]</scope>
    <source>
        <strain evidence="11 12">La2-4</strain>
    </source>
</reference>
<keyword evidence="12" id="KW-1185">Reference proteome</keyword>
<comment type="caution">
    <text evidence="11">The sequence shown here is derived from an EMBL/GenBank/DDBJ whole genome shotgun (WGS) entry which is preliminary data.</text>
</comment>
<dbReference type="Gene3D" id="3.20.20.450">
    <property type="entry name" value="EAL domain"/>
    <property type="match status" value="1"/>
</dbReference>
<dbReference type="InterPro" id="IPR000014">
    <property type="entry name" value="PAS"/>
</dbReference>
<evidence type="ECO:0000259" key="6">
    <source>
        <dbReference type="PROSITE" id="PS50110"/>
    </source>
</evidence>
<evidence type="ECO:0000256" key="2">
    <source>
        <dbReference type="ARBA" id="ARBA00022777"/>
    </source>
</evidence>
<dbReference type="Pfam" id="PF13185">
    <property type="entry name" value="GAF_2"/>
    <property type="match status" value="1"/>
</dbReference>
<dbReference type="PROSITE" id="PS50112">
    <property type="entry name" value="PAS"/>
    <property type="match status" value="1"/>
</dbReference>
<evidence type="ECO:0000256" key="5">
    <source>
        <dbReference type="SAM" id="Coils"/>
    </source>
</evidence>
<dbReference type="InterPro" id="IPR011006">
    <property type="entry name" value="CheY-like_superfamily"/>
</dbReference>
<feature type="modified residue" description="4-aspartylphosphate" evidence="4">
    <location>
        <position position="62"/>
    </location>
</feature>
<dbReference type="CDD" id="cd01949">
    <property type="entry name" value="GGDEF"/>
    <property type="match status" value="1"/>
</dbReference>
<dbReference type="PROSITE" id="PS50887">
    <property type="entry name" value="GGDEF"/>
    <property type="match status" value="1"/>
</dbReference>
<evidence type="ECO:0000313" key="11">
    <source>
        <dbReference type="EMBL" id="GBG15485.1"/>
    </source>
</evidence>
<dbReference type="Pfam" id="PF08448">
    <property type="entry name" value="PAS_4"/>
    <property type="match status" value="2"/>
</dbReference>
<dbReference type="OrthoDB" id="9813903at2"/>
<dbReference type="GO" id="GO:0071732">
    <property type="term" value="P:cellular response to nitric oxide"/>
    <property type="evidence" value="ECO:0007669"/>
    <property type="project" value="UniProtKB-ARBA"/>
</dbReference>
<evidence type="ECO:0000259" key="7">
    <source>
        <dbReference type="PROSITE" id="PS50112"/>
    </source>
</evidence>
<dbReference type="GO" id="GO:0000160">
    <property type="term" value="P:phosphorelay signal transduction system"/>
    <property type="evidence" value="ECO:0007669"/>
    <property type="project" value="InterPro"/>
</dbReference>
<dbReference type="InterPro" id="IPR000700">
    <property type="entry name" value="PAS-assoc_C"/>
</dbReference>
<feature type="domain" description="PAC" evidence="8">
    <location>
        <begin position="554"/>
        <end position="606"/>
    </location>
</feature>
<feature type="coiled-coil region" evidence="5">
    <location>
        <begin position="131"/>
        <end position="190"/>
    </location>
</feature>
<dbReference type="RefSeq" id="WP_109016643.1">
    <property type="nucleotide sequence ID" value="NZ_BDOQ01000019.1"/>
</dbReference>
<name>A0A2R5FBT3_9PROT</name>
<dbReference type="NCBIfam" id="TIGR00254">
    <property type="entry name" value="GGDEF"/>
    <property type="match status" value="1"/>
</dbReference>
<dbReference type="InterPro" id="IPR000160">
    <property type="entry name" value="GGDEF_dom"/>
</dbReference>
<feature type="domain" description="Response regulatory" evidence="6">
    <location>
        <begin position="13"/>
        <end position="129"/>
    </location>
</feature>
<feature type="domain" description="PAS" evidence="7">
    <location>
        <begin position="481"/>
        <end position="551"/>
    </location>
</feature>
<dbReference type="Pfam" id="PF00072">
    <property type="entry name" value="Response_reg"/>
    <property type="match status" value="1"/>
</dbReference>
<evidence type="ECO:0000259" key="8">
    <source>
        <dbReference type="PROSITE" id="PS50113"/>
    </source>
</evidence>
<dbReference type="SMART" id="SM00267">
    <property type="entry name" value="GGDEF"/>
    <property type="match status" value="1"/>
</dbReference>
<proteinExistence type="predicted"/>
<keyword evidence="2" id="KW-0418">Kinase</keyword>
<dbReference type="SUPFAM" id="SSF55781">
    <property type="entry name" value="GAF domain-like"/>
    <property type="match status" value="1"/>
</dbReference>
<dbReference type="Gene3D" id="3.30.450.20">
    <property type="entry name" value="PAS domain"/>
    <property type="match status" value="2"/>
</dbReference>
<dbReference type="SMART" id="SM00065">
    <property type="entry name" value="GAF"/>
    <property type="match status" value="1"/>
</dbReference>
<dbReference type="SMART" id="SM00086">
    <property type="entry name" value="PAC"/>
    <property type="match status" value="2"/>
</dbReference>
<dbReference type="Gene3D" id="3.30.70.270">
    <property type="match status" value="1"/>
</dbReference>
<keyword evidence="5" id="KW-0175">Coiled coil</keyword>
<dbReference type="NCBIfam" id="TIGR00229">
    <property type="entry name" value="sensory_box"/>
    <property type="match status" value="2"/>
</dbReference>
<dbReference type="SMART" id="SM00052">
    <property type="entry name" value="EAL"/>
    <property type="match status" value="1"/>
</dbReference>
<dbReference type="CDD" id="cd19920">
    <property type="entry name" value="REC_PA4781-like"/>
    <property type="match status" value="1"/>
</dbReference>
<dbReference type="GO" id="GO:0016301">
    <property type="term" value="F:kinase activity"/>
    <property type="evidence" value="ECO:0007669"/>
    <property type="project" value="UniProtKB-KW"/>
</dbReference>
<dbReference type="SMART" id="SM00448">
    <property type="entry name" value="REC"/>
    <property type="match status" value="1"/>
</dbReference>
<keyword evidence="4" id="KW-0597">Phosphoprotein</keyword>
<dbReference type="SMART" id="SM00091">
    <property type="entry name" value="PAS"/>
    <property type="match status" value="2"/>
</dbReference>
<dbReference type="CDD" id="cd01948">
    <property type="entry name" value="EAL"/>
    <property type="match status" value="1"/>
</dbReference>
<comment type="catalytic activity">
    <reaction evidence="3">
        <text>3',3'-c-di-GMP + H2O = 5'-phosphoguanylyl(3'-&gt;5')guanosine + H(+)</text>
        <dbReference type="Rhea" id="RHEA:24902"/>
        <dbReference type="ChEBI" id="CHEBI:15377"/>
        <dbReference type="ChEBI" id="CHEBI:15378"/>
        <dbReference type="ChEBI" id="CHEBI:58754"/>
        <dbReference type="ChEBI" id="CHEBI:58805"/>
        <dbReference type="EC" id="3.1.4.52"/>
    </reaction>
    <physiologicalReaction direction="left-to-right" evidence="3">
        <dbReference type="Rhea" id="RHEA:24903"/>
    </physiologicalReaction>
</comment>
<dbReference type="GO" id="GO:0071111">
    <property type="term" value="F:cyclic-guanylate-specific phosphodiesterase activity"/>
    <property type="evidence" value="ECO:0007669"/>
    <property type="project" value="UniProtKB-EC"/>
</dbReference>
<evidence type="ECO:0000256" key="4">
    <source>
        <dbReference type="PROSITE-ProRule" id="PRU00169"/>
    </source>
</evidence>
<feature type="domain" description="PAC" evidence="8">
    <location>
        <begin position="260"/>
        <end position="314"/>
    </location>
</feature>
<keyword evidence="1" id="KW-0808">Transferase</keyword>
<dbReference type="InterPro" id="IPR035965">
    <property type="entry name" value="PAS-like_dom_sf"/>
</dbReference>
<dbReference type="CDD" id="cd00130">
    <property type="entry name" value="PAS"/>
    <property type="match status" value="2"/>
</dbReference>
<organism evidence="11 12">
    <name type="scientific">Novimethylophilus kurashikiensis</name>
    <dbReference type="NCBI Taxonomy" id="1825523"/>
    <lineage>
        <taxon>Bacteria</taxon>
        <taxon>Pseudomonadati</taxon>
        <taxon>Pseudomonadota</taxon>
        <taxon>Betaproteobacteria</taxon>
        <taxon>Nitrosomonadales</taxon>
        <taxon>Methylophilaceae</taxon>
        <taxon>Novimethylophilus</taxon>
    </lineage>
</organism>
<protein>
    <submittedName>
        <fullName evidence="11">Diguanylate cyclase</fullName>
    </submittedName>
</protein>
<gene>
    <name evidence="11" type="ORF">NMK_3093</name>
</gene>
<feature type="domain" description="GGDEF" evidence="10">
    <location>
        <begin position="638"/>
        <end position="771"/>
    </location>
</feature>
<dbReference type="FunFam" id="3.30.70.270:FF:000001">
    <property type="entry name" value="Diguanylate cyclase domain protein"/>
    <property type="match status" value="1"/>
</dbReference>
<dbReference type="PROSITE" id="PS50110">
    <property type="entry name" value="RESPONSE_REGULATORY"/>
    <property type="match status" value="1"/>
</dbReference>
<dbReference type="InterPro" id="IPR001633">
    <property type="entry name" value="EAL_dom"/>
</dbReference>
<accession>A0A2R5FBT3</accession>
<evidence type="ECO:0000313" key="12">
    <source>
        <dbReference type="Proteomes" id="UP000245081"/>
    </source>
</evidence>
<evidence type="ECO:0000256" key="1">
    <source>
        <dbReference type="ARBA" id="ARBA00022679"/>
    </source>
</evidence>
<evidence type="ECO:0000259" key="10">
    <source>
        <dbReference type="PROSITE" id="PS50887"/>
    </source>
</evidence>
<dbReference type="InterPro" id="IPR035919">
    <property type="entry name" value="EAL_sf"/>
</dbReference>
<dbReference type="Gene3D" id="3.30.450.40">
    <property type="match status" value="1"/>
</dbReference>
<dbReference type="SUPFAM" id="SSF52172">
    <property type="entry name" value="CheY-like"/>
    <property type="match status" value="1"/>
</dbReference>
<dbReference type="PROSITE" id="PS50883">
    <property type="entry name" value="EAL"/>
    <property type="match status" value="1"/>
</dbReference>
<dbReference type="InterPro" id="IPR001789">
    <property type="entry name" value="Sig_transdc_resp-reg_receiver"/>
</dbReference>
<dbReference type="Proteomes" id="UP000245081">
    <property type="component" value="Unassembled WGS sequence"/>
</dbReference>
<evidence type="ECO:0000256" key="3">
    <source>
        <dbReference type="ARBA" id="ARBA00051114"/>
    </source>
</evidence>